<name>A0A162J7M5_9FUSO</name>
<evidence type="ECO:0000313" key="1">
    <source>
        <dbReference type="EMBL" id="KYL05285.1"/>
    </source>
</evidence>
<evidence type="ECO:0000313" key="2">
    <source>
        <dbReference type="Proteomes" id="UP000075816"/>
    </source>
</evidence>
<gene>
    <name evidence="1" type="ORF">A2J07_00690</name>
</gene>
<organism evidence="1 2">
    <name type="scientific">Fusobacterium necrophorum subsp. funduliforme</name>
    <dbReference type="NCBI Taxonomy" id="143387"/>
    <lineage>
        <taxon>Bacteria</taxon>
        <taxon>Fusobacteriati</taxon>
        <taxon>Fusobacteriota</taxon>
        <taxon>Fusobacteriia</taxon>
        <taxon>Fusobacteriales</taxon>
        <taxon>Fusobacteriaceae</taxon>
        <taxon>Fusobacterium</taxon>
    </lineage>
</organism>
<dbReference type="EMBL" id="LVEA01000001">
    <property type="protein sequence ID" value="KYL05285.1"/>
    <property type="molecule type" value="Genomic_DNA"/>
</dbReference>
<dbReference type="Proteomes" id="UP000075816">
    <property type="component" value="Unassembled WGS sequence"/>
</dbReference>
<protein>
    <submittedName>
        <fullName evidence="1">Uncharacterized protein</fullName>
    </submittedName>
</protein>
<comment type="caution">
    <text evidence="1">The sequence shown here is derived from an EMBL/GenBank/DDBJ whole genome shotgun (WGS) entry which is preliminary data.</text>
</comment>
<sequence length="156" mass="19084">MEITLKDKDEKYTKKFFLADIDGNNLHWICQLFKYCKEENIKIVVSSSWRFDYTVKDFEHFFNKLFNFNHFKQYKNKTLFLSLTPKNGDDRGIQILDWITEYEKNKKEKIEKYIIIDDEIDYDISQHISEKHLCRTEMSKGFLKKHLIQIKKYFSK</sequence>
<proteinExistence type="predicted"/>
<dbReference type="Pfam" id="PF18143">
    <property type="entry name" value="HAD_SAK_2"/>
    <property type="match status" value="1"/>
</dbReference>
<reference evidence="1 2" key="1">
    <citation type="submission" date="2016-03" db="EMBL/GenBank/DDBJ databases">
        <title>Comparative genomics of human isolates of Fusobacterium necrophorum.</title>
        <authorList>
            <person name="Jensen A."/>
            <person name="Bank S."/>
            <person name="Andersen P.S."/>
            <person name="Kristensen L.H."/>
            <person name="Prag J."/>
        </authorList>
    </citation>
    <scope>NUCLEOTIDE SEQUENCE [LARGE SCALE GENOMIC DNA]</scope>
    <source>
        <strain evidence="1 2">LS_1264</strain>
    </source>
</reference>
<dbReference type="AlphaFoldDB" id="A0A162J7M5"/>
<accession>A0A162J7M5</accession>